<dbReference type="Proteomes" id="UP001359559">
    <property type="component" value="Unassembled WGS sequence"/>
</dbReference>
<keyword evidence="3" id="KW-1185">Reference proteome</keyword>
<feature type="transmembrane region" description="Helical" evidence="1">
    <location>
        <begin position="20"/>
        <end position="39"/>
    </location>
</feature>
<dbReference type="EMBL" id="JAYKXN010000008">
    <property type="protein sequence ID" value="KAK7262750.1"/>
    <property type="molecule type" value="Genomic_DNA"/>
</dbReference>
<name>A0AAN9I3Y4_CLITE</name>
<organism evidence="2 3">
    <name type="scientific">Clitoria ternatea</name>
    <name type="common">Butterfly pea</name>
    <dbReference type="NCBI Taxonomy" id="43366"/>
    <lineage>
        <taxon>Eukaryota</taxon>
        <taxon>Viridiplantae</taxon>
        <taxon>Streptophyta</taxon>
        <taxon>Embryophyta</taxon>
        <taxon>Tracheophyta</taxon>
        <taxon>Spermatophyta</taxon>
        <taxon>Magnoliopsida</taxon>
        <taxon>eudicotyledons</taxon>
        <taxon>Gunneridae</taxon>
        <taxon>Pentapetalae</taxon>
        <taxon>rosids</taxon>
        <taxon>fabids</taxon>
        <taxon>Fabales</taxon>
        <taxon>Fabaceae</taxon>
        <taxon>Papilionoideae</taxon>
        <taxon>50 kb inversion clade</taxon>
        <taxon>NPAAA clade</taxon>
        <taxon>indigoferoid/millettioid clade</taxon>
        <taxon>Phaseoleae</taxon>
        <taxon>Clitoria</taxon>
    </lineage>
</organism>
<evidence type="ECO:0000256" key="1">
    <source>
        <dbReference type="SAM" id="Phobius"/>
    </source>
</evidence>
<keyword evidence="1" id="KW-0472">Membrane</keyword>
<feature type="transmembrane region" description="Helical" evidence="1">
    <location>
        <begin position="45"/>
        <end position="63"/>
    </location>
</feature>
<keyword evidence="1" id="KW-0812">Transmembrane</keyword>
<gene>
    <name evidence="2" type="ORF">RJT34_30330</name>
</gene>
<comment type="caution">
    <text evidence="2">The sequence shown here is derived from an EMBL/GenBank/DDBJ whole genome shotgun (WGS) entry which is preliminary data.</text>
</comment>
<evidence type="ECO:0000313" key="2">
    <source>
        <dbReference type="EMBL" id="KAK7262750.1"/>
    </source>
</evidence>
<accession>A0AAN9I3Y4</accession>
<proteinExistence type="predicted"/>
<keyword evidence="1" id="KW-1133">Transmembrane helix</keyword>
<sequence length="74" mass="9116">MERKHEIFTNFTCLFDHLELSWTSFACFHSLIILLFRYYPLLSSNYILSLYFLPFYDLWLMAAKRQKLHLRKYG</sequence>
<reference evidence="2 3" key="1">
    <citation type="submission" date="2024-01" db="EMBL/GenBank/DDBJ databases">
        <title>The genomes of 5 underutilized Papilionoideae crops provide insights into root nodulation and disease resistance.</title>
        <authorList>
            <person name="Yuan L."/>
        </authorList>
    </citation>
    <scope>NUCLEOTIDE SEQUENCE [LARGE SCALE GENOMIC DNA]</scope>
    <source>
        <strain evidence="2">LY-2023</strain>
        <tissue evidence="2">Leaf</tissue>
    </source>
</reference>
<evidence type="ECO:0000313" key="3">
    <source>
        <dbReference type="Proteomes" id="UP001359559"/>
    </source>
</evidence>
<dbReference type="AlphaFoldDB" id="A0AAN9I3Y4"/>
<protein>
    <submittedName>
        <fullName evidence="2">Uncharacterized protein</fullName>
    </submittedName>
</protein>